<dbReference type="SUPFAM" id="SSF51735">
    <property type="entry name" value="NAD(P)-binding Rossmann-fold domains"/>
    <property type="match status" value="1"/>
</dbReference>
<dbReference type="InterPro" id="IPR036291">
    <property type="entry name" value="NAD(P)-bd_dom_sf"/>
</dbReference>
<proteinExistence type="inferred from homology"/>
<name>K9ZKV2_ANACC</name>
<comment type="similarity">
    <text evidence="1">Belongs to the short-chain dehydrogenases/reductases (SDR) family.</text>
</comment>
<dbReference type="GO" id="GO:0016491">
    <property type="term" value="F:oxidoreductase activity"/>
    <property type="evidence" value="ECO:0007669"/>
    <property type="project" value="UniProtKB-KW"/>
</dbReference>
<dbReference type="HOGENOM" id="CLU_2930973_0_0_3"/>
<dbReference type="AlphaFoldDB" id="K9ZKV2"/>
<dbReference type="EMBL" id="CP003659">
    <property type="protein sequence ID" value="AFZ59821.1"/>
    <property type="molecule type" value="Genomic_DNA"/>
</dbReference>
<dbReference type="eggNOG" id="COG4221">
    <property type="taxonomic scope" value="Bacteria"/>
</dbReference>
<sequence>MALFAENVAVITGGTSGIGRATAIAFAKEGAKVVVAGRREKEGEETVALIQKAQGECTFR</sequence>
<dbReference type="OrthoDB" id="518135at2"/>
<evidence type="ECO:0000313" key="4">
    <source>
        <dbReference type="Proteomes" id="UP000010474"/>
    </source>
</evidence>
<dbReference type="InterPro" id="IPR002347">
    <property type="entry name" value="SDR_fam"/>
</dbReference>
<protein>
    <submittedName>
        <fullName evidence="3">Short-chain dehydrogenase/reductase SDR</fullName>
    </submittedName>
</protein>
<gene>
    <name evidence="3" type="ordered locus">Anacy_4463</name>
</gene>
<organism evidence="3 4">
    <name type="scientific">Anabaena cylindrica (strain ATCC 27899 / PCC 7122)</name>
    <dbReference type="NCBI Taxonomy" id="272123"/>
    <lineage>
        <taxon>Bacteria</taxon>
        <taxon>Bacillati</taxon>
        <taxon>Cyanobacteriota</taxon>
        <taxon>Cyanophyceae</taxon>
        <taxon>Nostocales</taxon>
        <taxon>Nostocaceae</taxon>
        <taxon>Anabaena</taxon>
    </lineage>
</organism>
<evidence type="ECO:0000313" key="3">
    <source>
        <dbReference type="EMBL" id="AFZ59821.1"/>
    </source>
</evidence>
<dbReference type="Pfam" id="PF00106">
    <property type="entry name" value="adh_short"/>
    <property type="match status" value="1"/>
</dbReference>
<accession>K9ZKV2</accession>
<keyword evidence="4" id="KW-1185">Reference proteome</keyword>
<reference evidence="4" key="1">
    <citation type="journal article" date="2013" name="Proc. Natl. Acad. Sci. U.S.A.">
        <title>Improving the coverage of the cyanobacterial phylum using diversity-driven genome sequencing.</title>
        <authorList>
            <person name="Shih P.M."/>
            <person name="Wu D."/>
            <person name="Latifi A."/>
            <person name="Axen S.D."/>
            <person name="Fewer D.P."/>
            <person name="Talla E."/>
            <person name="Calteau A."/>
            <person name="Cai F."/>
            <person name="Tandeau de Marsac N."/>
            <person name="Rippka R."/>
            <person name="Herdman M."/>
            <person name="Sivonen K."/>
            <person name="Coursin T."/>
            <person name="Laurent T."/>
            <person name="Goodwin L."/>
            <person name="Nolan M."/>
            <person name="Davenport K.W."/>
            <person name="Han C.S."/>
            <person name="Rubin E.M."/>
            <person name="Eisen J.A."/>
            <person name="Woyke T."/>
            <person name="Gugger M."/>
            <person name="Kerfeld C.A."/>
        </authorList>
    </citation>
    <scope>NUCLEOTIDE SEQUENCE [LARGE SCALE GENOMIC DNA]</scope>
    <source>
        <strain evidence="4">ATCC 27899 / PCC 7122</strain>
    </source>
</reference>
<dbReference type="KEGG" id="acy:Anacy_4463"/>
<dbReference type="RefSeq" id="WP_015216437.1">
    <property type="nucleotide sequence ID" value="NC_019771.1"/>
</dbReference>
<evidence type="ECO:0000256" key="1">
    <source>
        <dbReference type="ARBA" id="ARBA00006484"/>
    </source>
</evidence>
<dbReference type="PANTHER" id="PTHR44196:SF1">
    <property type="entry name" value="DEHYDROGENASE_REDUCTASE SDR FAMILY MEMBER 7B"/>
    <property type="match status" value="1"/>
</dbReference>
<dbReference type="GO" id="GO:0016020">
    <property type="term" value="C:membrane"/>
    <property type="evidence" value="ECO:0007669"/>
    <property type="project" value="TreeGrafter"/>
</dbReference>
<dbReference type="PATRIC" id="fig|272123.3.peg.4861"/>
<dbReference type="STRING" id="272123.Anacy_4463"/>
<evidence type="ECO:0000256" key="2">
    <source>
        <dbReference type="ARBA" id="ARBA00023002"/>
    </source>
</evidence>
<dbReference type="Proteomes" id="UP000010474">
    <property type="component" value="Chromosome"/>
</dbReference>
<keyword evidence="2" id="KW-0560">Oxidoreductase</keyword>
<dbReference type="Gene3D" id="3.40.50.720">
    <property type="entry name" value="NAD(P)-binding Rossmann-like Domain"/>
    <property type="match status" value="1"/>
</dbReference>
<dbReference type="PANTHER" id="PTHR44196">
    <property type="entry name" value="DEHYDROGENASE/REDUCTASE SDR FAMILY MEMBER 7B"/>
    <property type="match status" value="1"/>
</dbReference>